<dbReference type="STRING" id="446468.Ndas_4441"/>
<dbReference type="RefSeq" id="WP_013155437.1">
    <property type="nucleotide sequence ID" value="NC_014210.1"/>
</dbReference>
<protein>
    <submittedName>
        <fullName evidence="2">Uncharacterized protein</fullName>
    </submittedName>
</protein>
<dbReference type="HOGENOM" id="CLU_3186434_0_0_11"/>
<evidence type="ECO:0000256" key="1">
    <source>
        <dbReference type="SAM" id="Phobius"/>
    </source>
</evidence>
<proteinExistence type="predicted"/>
<keyword evidence="1" id="KW-1133">Transmembrane helix</keyword>
<dbReference type="AlphaFoldDB" id="D7AX60"/>
<dbReference type="Proteomes" id="UP000002219">
    <property type="component" value="Chromosome 1"/>
</dbReference>
<keyword evidence="3" id="KW-1185">Reference proteome</keyword>
<name>D7AX60_NOCDD</name>
<dbReference type="GeneID" id="91489439"/>
<accession>D7AX60</accession>
<dbReference type="KEGG" id="nda:Ndas_4441"/>
<keyword evidence="1" id="KW-0812">Transmembrane</keyword>
<evidence type="ECO:0000313" key="2">
    <source>
        <dbReference type="EMBL" id="ADH69830.1"/>
    </source>
</evidence>
<dbReference type="EMBL" id="CP002040">
    <property type="protein sequence ID" value="ADH69830.1"/>
    <property type="molecule type" value="Genomic_DNA"/>
</dbReference>
<feature type="transmembrane region" description="Helical" evidence="1">
    <location>
        <begin position="6"/>
        <end position="26"/>
    </location>
</feature>
<reference evidence="2 3" key="1">
    <citation type="journal article" date="2010" name="Stand. Genomic Sci.">
        <title>Complete genome sequence of Nocardiopsis dassonvillei type strain (IMRU 509).</title>
        <authorList>
            <person name="Sun H."/>
            <person name="Lapidus A."/>
            <person name="Nolan M."/>
            <person name="Lucas S."/>
            <person name="Del Rio T.G."/>
            <person name="Tice H."/>
            <person name="Cheng J.F."/>
            <person name="Tapia R."/>
            <person name="Han C."/>
            <person name="Goodwin L."/>
            <person name="Pitluck S."/>
            <person name="Pagani I."/>
            <person name="Ivanova N."/>
            <person name="Mavromatis K."/>
            <person name="Mikhailova N."/>
            <person name="Pati A."/>
            <person name="Chen A."/>
            <person name="Palaniappan K."/>
            <person name="Land M."/>
            <person name="Hauser L."/>
            <person name="Chang Y.J."/>
            <person name="Jeffries C.D."/>
            <person name="Djao O.D."/>
            <person name="Rohde M."/>
            <person name="Sikorski J."/>
            <person name="Goker M."/>
            <person name="Woyke T."/>
            <person name="Bristow J."/>
            <person name="Eisen J.A."/>
            <person name="Markowitz V."/>
            <person name="Hugenholtz P."/>
            <person name="Kyrpides N.C."/>
            <person name="Klenk H.P."/>
        </authorList>
    </citation>
    <scope>NUCLEOTIDE SEQUENCE [LARGE SCALE GENOMIC DNA]</scope>
    <source>
        <strain evidence="3">ATCC 23218 / DSM 43111 / CIP 107115 / JCM 7437 / KCTC 9190 / NBRC 14626 / NCTC 10488 / NRRL B-5397 / IMRU 509</strain>
    </source>
</reference>
<evidence type="ECO:0000313" key="3">
    <source>
        <dbReference type="Proteomes" id="UP000002219"/>
    </source>
</evidence>
<keyword evidence="1" id="KW-0472">Membrane</keyword>
<organism evidence="2 3">
    <name type="scientific">Nocardiopsis dassonvillei (strain ATCC 23218 / DSM 43111 / CIP 107115 / JCM 7437 / KCTC 9190 / NBRC 14626 / NCTC 10488 / NRRL B-5397 / IMRU 509)</name>
    <name type="common">Actinomadura dassonvillei</name>
    <dbReference type="NCBI Taxonomy" id="446468"/>
    <lineage>
        <taxon>Bacteria</taxon>
        <taxon>Bacillati</taxon>
        <taxon>Actinomycetota</taxon>
        <taxon>Actinomycetes</taxon>
        <taxon>Streptosporangiales</taxon>
        <taxon>Nocardiopsidaceae</taxon>
        <taxon>Nocardiopsis</taxon>
    </lineage>
</organism>
<gene>
    <name evidence="2" type="ordered locus">Ndas_4441</name>
</gene>
<sequence>MAELISLFALLLTGALVWLMIGVPIVERRADLETLRKLTGKGARRG</sequence>